<evidence type="ECO:0000313" key="3">
    <source>
        <dbReference type="Proteomes" id="UP000414136"/>
    </source>
</evidence>
<proteinExistence type="predicted"/>
<name>A0A5E5A8Z0_9BURK</name>
<dbReference type="OrthoDB" id="8931970at2"/>
<evidence type="ECO:0000256" key="1">
    <source>
        <dbReference type="SAM" id="MobiDB-lite"/>
    </source>
</evidence>
<organism evidence="2 3">
    <name type="scientific">Pandoraea captiosa</name>
    <dbReference type="NCBI Taxonomy" id="2508302"/>
    <lineage>
        <taxon>Bacteria</taxon>
        <taxon>Pseudomonadati</taxon>
        <taxon>Pseudomonadota</taxon>
        <taxon>Betaproteobacteria</taxon>
        <taxon>Burkholderiales</taxon>
        <taxon>Burkholderiaceae</taxon>
        <taxon>Pandoraea</taxon>
    </lineage>
</organism>
<dbReference type="Proteomes" id="UP000414136">
    <property type="component" value="Unassembled WGS sequence"/>
</dbReference>
<dbReference type="EMBL" id="CABPSQ010000005">
    <property type="protein sequence ID" value="VVE69527.1"/>
    <property type="molecule type" value="Genomic_DNA"/>
</dbReference>
<sequence>MVTSATQTSTAREPTSHLRTAEIDTGRLAMRAAAEHFDSIATRACALVDESPEAGPALGLMLALIEMGIDGDDLVALDDTIIARFAGRFDTEPGPAASLLSLVPGALANRSPWQSVQEVCDGLLSESTWNRLRLSNGHRTEAPHDPTSYGSAWERYFCSWRPWLIQQWRAFLLLGSGACPLAGVRCPPHGHDAPVRVPSLDFTRCGKTGYLLGLLYGTTLVHTGPPESLSGCHPTSSPAFDPDPAFHDGNSRLGSRPVPAHRPEVSILEQLAQTVSQAIDGIVTSAAAVPERMHGALTRLLSFSSFGPPLAHAAYLPAIPPIVIARAGEARPASGLPDMRASPEMQSLIDTANAWRHRAATYRELHASFSPLLSFSPPPSERELLDRLLENATEFADQTLSRLRVRQHRPLNDGQRTKLVTYWTLPEAAEQIRAGRLNITAPALGASFDVCTKTAAGAIYETPTIMTAARFDEIVDTWRVACEARATRMWQVPPSLMTVLSASLTEVLSNALAISDLTVAYNNGLISNKALYLGNAALANLSFSSDPSGALFVSHRLTLTIAADDREHVATPAGTCVIGEPSGNGTTLLYLQGDAAAWRAFASPQALLDDIEADRLGVRTTLCERLPLTMRGLAANGTSIATLVRDDKRQPIQIASQATLATLSTDGTLAAAARDTAPRIEQYRAWLSGAATVDTEQGVRQYRQRCMRAGMTLPGQPIGVSLSDLRKLAHLETLRLRVSAAIPNVPELTRTHLVERLTQAGLAPGDPDRIYVKTARRQAQSLSDLVIRESVLAQELQDLPLLTQDALGKFNFVRGKHSATGHGVLLRDVLDKTSMNALRRRLENARTQFWDTSRDNVRKILKSEFIAQVWLDRARRKMPVEQVHIAARIAGPIELARLSAEELAREIGSPAVEREWLCVGGMTTTLMQVSIAGRPPRLLIAPFTEGLRVIGFDNRQQLSDWFNAQMCNQTTRSRITSTLKDTPPSDPTWHESARLDAQGQRDTALSDTFTAVASAYEMRQHQHRSGSGDTNGTRPLLDLMSMFAKVDLALGVATWFMPFARPISFVYSAADLTIGAAGMGVGLLTNDQAVFQQSWQSVLSAIGAQGLAAVRFKAWLWVTRDPRFRYFVAEAPRAQEQLILGLHRAGGRFYAGIDSETRAYVRLDPTTGFFRMERRALADTAKADAPFLRLSSSGEWHVVTQADHAPPMFDDAHVAWRIDEGFRARYDALRDKRNPVFERARKAVTSVASPGEGMPLSWHLRLRKLDFLDATVTDPETLGTLAGRVDFLQNAADAGALIVPSPLANDAARLGATFLGITQRARTYQPNVRTGLLRGCTLVPSRYPVEGMIGVYNTLARGVTTVSARFMSDLAQFGSMTIRYLSPPSLALGVQTLDTLFDGEQTTPRAFEITAGVRTILLGRRFRTVGPAQYYFFDPEFGIVVHHDYASVLHMLRSHLNAMSRVYALDSQGRTLAVDTREIDIPRLGEVELLRELNELVPVRDALYL</sequence>
<gene>
    <name evidence="2" type="ORF">PCA31118_03248</name>
</gene>
<keyword evidence="3" id="KW-1185">Reference proteome</keyword>
<protein>
    <submittedName>
        <fullName evidence="2">Toxin Afp18</fullName>
    </submittedName>
</protein>
<reference evidence="2 3" key="1">
    <citation type="submission" date="2019-08" db="EMBL/GenBank/DDBJ databases">
        <authorList>
            <person name="Peeters C."/>
        </authorList>
    </citation>
    <scope>NUCLEOTIDE SEQUENCE [LARGE SCALE GENOMIC DNA]</scope>
    <source>
        <strain evidence="2 3">LMG 31118</strain>
    </source>
</reference>
<accession>A0A5E5A8Z0</accession>
<dbReference type="RefSeq" id="WP_150626130.1">
    <property type="nucleotide sequence ID" value="NZ_CABPSQ010000005.1"/>
</dbReference>
<feature type="region of interest" description="Disordered" evidence="1">
    <location>
        <begin position="976"/>
        <end position="997"/>
    </location>
</feature>
<evidence type="ECO:0000313" key="2">
    <source>
        <dbReference type="EMBL" id="VVE69527.1"/>
    </source>
</evidence>